<organism evidence="2 3">
    <name type="scientific">Bizionia echini</name>
    <dbReference type="NCBI Taxonomy" id="649333"/>
    <lineage>
        <taxon>Bacteria</taxon>
        <taxon>Pseudomonadati</taxon>
        <taxon>Bacteroidota</taxon>
        <taxon>Flavobacteriia</taxon>
        <taxon>Flavobacteriales</taxon>
        <taxon>Flavobacteriaceae</taxon>
        <taxon>Bizionia</taxon>
    </lineage>
</organism>
<feature type="chain" id="PRO_5011630422" description="DUF4136 domain-containing protein" evidence="1">
    <location>
        <begin position="24"/>
        <end position="187"/>
    </location>
</feature>
<dbReference type="Proteomes" id="UP000198705">
    <property type="component" value="Unassembled WGS sequence"/>
</dbReference>
<keyword evidence="3" id="KW-1185">Reference proteome</keyword>
<feature type="signal peptide" evidence="1">
    <location>
        <begin position="1"/>
        <end position="23"/>
    </location>
</feature>
<sequence length="187" mass="20897">MKNTSKFILLILAIALTSCGAMGTKTLYKAEINLNKPTKIGFSQVANEDIMEKIVKGSTKIYDSTMTNQLATQNIKSNKIIIENYDGFESINETKIKSICTDNQLDGMILTQLKFLNVKYSSMFIPIGVSEDTEVEMQYYDANGHLLLHTKHNTHMGNSYWDFPSADKTVTDGTKGALGRIIKEIVK</sequence>
<evidence type="ECO:0000256" key="1">
    <source>
        <dbReference type="SAM" id="SignalP"/>
    </source>
</evidence>
<evidence type="ECO:0008006" key="4">
    <source>
        <dbReference type="Google" id="ProtNLM"/>
    </source>
</evidence>
<proteinExistence type="predicted"/>
<gene>
    <name evidence="2" type="ORF">SAMN04487989_101830</name>
</gene>
<dbReference type="RefSeq" id="WP_143094887.1">
    <property type="nucleotide sequence ID" value="NZ_FOVN01000001.1"/>
</dbReference>
<evidence type="ECO:0000313" key="2">
    <source>
        <dbReference type="EMBL" id="SFN49679.1"/>
    </source>
</evidence>
<accession>A0A1I4ZI67</accession>
<reference evidence="3" key="1">
    <citation type="submission" date="2016-10" db="EMBL/GenBank/DDBJ databases">
        <authorList>
            <person name="Varghese N."/>
            <person name="Submissions S."/>
        </authorList>
    </citation>
    <scope>NUCLEOTIDE SEQUENCE [LARGE SCALE GENOMIC DNA]</scope>
    <source>
        <strain evidence="3">DSM 23925</strain>
    </source>
</reference>
<dbReference type="STRING" id="649333.SAMN04487989_101830"/>
<dbReference type="PROSITE" id="PS51257">
    <property type="entry name" value="PROKAR_LIPOPROTEIN"/>
    <property type="match status" value="1"/>
</dbReference>
<dbReference type="EMBL" id="FOVN01000001">
    <property type="protein sequence ID" value="SFN49679.1"/>
    <property type="molecule type" value="Genomic_DNA"/>
</dbReference>
<name>A0A1I4ZI67_9FLAO</name>
<evidence type="ECO:0000313" key="3">
    <source>
        <dbReference type="Proteomes" id="UP000198705"/>
    </source>
</evidence>
<keyword evidence="1" id="KW-0732">Signal</keyword>
<dbReference type="OrthoDB" id="1426723at2"/>
<dbReference type="AlphaFoldDB" id="A0A1I4ZI67"/>
<protein>
    <recommendedName>
        <fullName evidence="4">DUF4136 domain-containing protein</fullName>
    </recommendedName>
</protein>